<evidence type="ECO:0000256" key="7">
    <source>
        <dbReference type="ARBA" id="ARBA00022989"/>
    </source>
</evidence>
<evidence type="ECO:0000313" key="12">
    <source>
        <dbReference type="EMBL" id="OGE94700.1"/>
    </source>
</evidence>
<dbReference type="GO" id="GO:0005886">
    <property type="term" value="C:plasma membrane"/>
    <property type="evidence" value="ECO:0007669"/>
    <property type="project" value="UniProtKB-SubCell"/>
</dbReference>
<dbReference type="PROSITE" id="PS50929">
    <property type="entry name" value="ABC_TM1F"/>
    <property type="match status" value="1"/>
</dbReference>
<proteinExistence type="predicted"/>
<evidence type="ECO:0000256" key="2">
    <source>
        <dbReference type="ARBA" id="ARBA00022448"/>
    </source>
</evidence>
<dbReference type="FunFam" id="3.40.50.300:FF:000221">
    <property type="entry name" value="Multidrug ABC transporter ATP-binding protein"/>
    <property type="match status" value="1"/>
</dbReference>
<evidence type="ECO:0000256" key="6">
    <source>
        <dbReference type="ARBA" id="ARBA00022840"/>
    </source>
</evidence>
<name>A0A1F5PYN9_9BACT</name>
<dbReference type="InterPro" id="IPR003439">
    <property type="entry name" value="ABC_transporter-like_ATP-bd"/>
</dbReference>
<keyword evidence="4 9" id="KW-0812">Transmembrane</keyword>
<dbReference type="InterPro" id="IPR027417">
    <property type="entry name" value="P-loop_NTPase"/>
</dbReference>
<evidence type="ECO:0000256" key="4">
    <source>
        <dbReference type="ARBA" id="ARBA00022692"/>
    </source>
</evidence>
<sequence length="605" mass="67516">MEGEKKNKVTRSAITEMLRNGRRVLGMAYRAKPGLMIGILIVFAIAAAAGFGSSGTRALLINELVALPGNGWSNSIILLLLATLLMNILPDVIGQLQEYWRWKLWFVMEEELNVLLLKQRGLLDIATHEDPKTQDLFTRVNEAGVWRMSNFVQRMLFVLQNLIEIVLAGLIILAFKWWVFLIVFLGVIPTLIVEAKYSRGVYGIDTAGAEVKRRYWDLGHRFKNLSDLVEIKLTGLTKNFTERIVALFRQFRGPEEAKERAKFVRGASATLLSNVTIAVALGWTIDQVLGGTMQVGTLTFIFTSIYTLRQSLSGLLQNLANQYKDSLYLTDTFAFLDLAPRLDTTKSHQQITTGKTPSIVFENVSFGYKTGTSPILKGVNLRIDSGEKLAIVGVNGAGKTTLIKLLCRFYDPTGGRILVDGIDLREIDLASWYDTLGAIFQDYSRYHFTVKESIAVGTPGIGPVMENVVTAAHNAEANIFIEEFEKGYDQQLGQEFEGGVQPSTGQWQKLALARTFYRDPRIFILDEPTSSIDAEAEAKIFDKLEALPDDRTVILISHRFSTVRHANKIVVIESGTISEGGSHEELLKLDGTYARLFKLQAKGYE</sequence>
<evidence type="ECO:0000313" key="13">
    <source>
        <dbReference type="Proteomes" id="UP000177281"/>
    </source>
</evidence>
<dbReference type="PROSITE" id="PS50893">
    <property type="entry name" value="ABC_TRANSPORTER_2"/>
    <property type="match status" value="1"/>
</dbReference>
<evidence type="ECO:0008006" key="14">
    <source>
        <dbReference type="Google" id="ProtNLM"/>
    </source>
</evidence>
<dbReference type="InterPro" id="IPR039421">
    <property type="entry name" value="Type_1_exporter"/>
</dbReference>
<reference evidence="12 13" key="1">
    <citation type="journal article" date="2016" name="Nat. Commun.">
        <title>Thousands of microbial genomes shed light on interconnected biogeochemical processes in an aquifer system.</title>
        <authorList>
            <person name="Anantharaman K."/>
            <person name="Brown C.T."/>
            <person name="Hug L.A."/>
            <person name="Sharon I."/>
            <person name="Castelle C.J."/>
            <person name="Probst A.J."/>
            <person name="Thomas B.C."/>
            <person name="Singh A."/>
            <person name="Wilkins M.J."/>
            <person name="Karaoz U."/>
            <person name="Brodie E.L."/>
            <person name="Williams K.H."/>
            <person name="Hubbard S.S."/>
            <person name="Banfield J.F."/>
        </authorList>
    </citation>
    <scope>NUCLEOTIDE SEQUENCE [LARGE SCALE GENOMIC DNA]</scope>
</reference>
<accession>A0A1F5PYN9</accession>
<dbReference type="Gene3D" id="1.20.1560.10">
    <property type="entry name" value="ABC transporter type 1, transmembrane domain"/>
    <property type="match status" value="1"/>
</dbReference>
<comment type="caution">
    <text evidence="12">The sequence shown here is derived from an EMBL/GenBank/DDBJ whole genome shotgun (WGS) entry which is preliminary data.</text>
</comment>
<dbReference type="Proteomes" id="UP000177281">
    <property type="component" value="Unassembled WGS sequence"/>
</dbReference>
<dbReference type="InterPro" id="IPR003593">
    <property type="entry name" value="AAA+_ATPase"/>
</dbReference>
<dbReference type="PANTHER" id="PTHR43394">
    <property type="entry name" value="ATP-DEPENDENT PERMEASE MDL1, MITOCHONDRIAL"/>
    <property type="match status" value="1"/>
</dbReference>
<dbReference type="GO" id="GO:0015421">
    <property type="term" value="F:ABC-type oligopeptide transporter activity"/>
    <property type="evidence" value="ECO:0007669"/>
    <property type="project" value="TreeGrafter"/>
</dbReference>
<dbReference type="Gene3D" id="3.40.50.300">
    <property type="entry name" value="P-loop containing nucleotide triphosphate hydrolases"/>
    <property type="match status" value="1"/>
</dbReference>
<comment type="subcellular location">
    <subcellularLocation>
        <location evidence="1">Cell membrane</location>
        <topology evidence="1">Multi-pass membrane protein</topology>
    </subcellularLocation>
</comment>
<keyword evidence="8 9" id="KW-0472">Membrane</keyword>
<evidence type="ECO:0000259" key="10">
    <source>
        <dbReference type="PROSITE" id="PS50893"/>
    </source>
</evidence>
<dbReference type="PANTHER" id="PTHR43394:SF1">
    <property type="entry name" value="ATP-BINDING CASSETTE SUB-FAMILY B MEMBER 10, MITOCHONDRIAL"/>
    <property type="match status" value="1"/>
</dbReference>
<dbReference type="STRING" id="1817841.A3B10_04705"/>
<dbReference type="InterPro" id="IPR036640">
    <property type="entry name" value="ABC1_TM_sf"/>
</dbReference>
<dbReference type="GO" id="GO:0016887">
    <property type="term" value="F:ATP hydrolysis activity"/>
    <property type="evidence" value="ECO:0007669"/>
    <property type="project" value="InterPro"/>
</dbReference>
<organism evidence="12 13">
    <name type="scientific">Candidatus Doudnabacteria bacterium RIFCSPLOWO2_01_FULL_44_21</name>
    <dbReference type="NCBI Taxonomy" id="1817841"/>
    <lineage>
        <taxon>Bacteria</taxon>
        <taxon>Candidatus Doudnaibacteriota</taxon>
    </lineage>
</organism>
<keyword evidence="3" id="KW-1003">Cell membrane</keyword>
<keyword evidence="2" id="KW-0813">Transport</keyword>
<dbReference type="Pfam" id="PF00005">
    <property type="entry name" value="ABC_tran"/>
    <property type="match status" value="1"/>
</dbReference>
<evidence type="ECO:0000259" key="11">
    <source>
        <dbReference type="PROSITE" id="PS50929"/>
    </source>
</evidence>
<keyword evidence="6" id="KW-0067">ATP-binding</keyword>
<evidence type="ECO:0000256" key="9">
    <source>
        <dbReference type="SAM" id="Phobius"/>
    </source>
</evidence>
<gene>
    <name evidence="12" type="ORF">A3B10_04705</name>
</gene>
<dbReference type="InterPro" id="IPR011527">
    <property type="entry name" value="ABC1_TM_dom"/>
</dbReference>
<keyword evidence="7 9" id="KW-1133">Transmembrane helix</keyword>
<evidence type="ECO:0000256" key="3">
    <source>
        <dbReference type="ARBA" id="ARBA00022475"/>
    </source>
</evidence>
<protein>
    <recommendedName>
        <fullName evidence="14">ABC transporter domain-containing protein</fullName>
    </recommendedName>
</protein>
<dbReference type="EMBL" id="MFFB01000011">
    <property type="protein sequence ID" value="OGE94700.1"/>
    <property type="molecule type" value="Genomic_DNA"/>
</dbReference>
<evidence type="ECO:0000256" key="8">
    <source>
        <dbReference type="ARBA" id="ARBA00023136"/>
    </source>
</evidence>
<feature type="transmembrane region" description="Helical" evidence="9">
    <location>
        <begin position="33"/>
        <end position="52"/>
    </location>
</feature>
<dbReference type="SUPFAM" id="SSF52540">
    <property type="entry name" value="P-loop containing nucleoside triphosphate hydrolases"/>
    <property type="match status" value="1"/>
</dbReference>
<dbReference type="SUPFAM" id="SSF90123">
    <property type="entry name" value="ABC transporter transmembrane region"/>
    <property type="match status" value="1"/>
</dbReference>
<keyword evidence="5" id="KW-0547">Nucleotide-binding</keyword>
<feature type="transmembrane region" description="Helical" evidence="9">
    <location>
        <begin position="155"/>
        <end position="172"/>
    </location>
</feature>
<evidence type="ECO:0000256" key="1">
    <source>
        <dbReference type="ARBA" id="ARBA00004651"/>
    </source>
</evidence>
<feature type="domain" description="ABC transmembrane type-1" evidence="11">
    <location>
        <begin position="145"/>
        <end position="324"/>
    </location>
</feature>
<feature type="domain" description="ABC transporter" evidence="10">
    <location>
        <begin position="359"/>
        <end position="599"/>
    </location>
</feature>
<feature type="transmembrane region" description="Helical" evidence="9">
    <location>
        <begin position="72"/>
        <end position="93"/>
    </location>
</feature>
<dbReference type="GO" id="GO:0005524">
    <property type="term" value="F:ATP binding"/>
    <property type="evidence" value="ECO:0007669"/>
    <property type="project" value="UniProtKB-KW"/>
</dbReference>
<dbReference type="AlphaFoldDB" id="A0A1F5PYN9"/>
<dbReference type="SMART" id="SM00382">
    <property type="entry name" value="AAA"/>
    <property type="match status" value="1"/>
</dbReference>
<evidence type="ECO:0000256" key="5">
    <source>
        <dbReference type="ARBA" id="ARBA00022741"/>
    </source>
</evidence>